<dbReference type="EMBL" id="MN740356">
    <property type="protein sequence ID" value="QHU02330.1"/>
    <property type="molecule type" value="Genomic_DNA"/>
</dbReference>
<organism evidence="1">
    <name type="scientific">viral metagenome</name>
    <dbReference type="NCBI Taxonomy" id="1070528"/>
    <lineage>
        <taxon>unclassified sequences</taxon>
        <taxon>metagenomes</taxon>
        <taxon>organismal metagenomes</taxon>
    </lineage>
</organism>
<accession>A0A6C0JBY8</accession>
<dbReference type="AlphaFoldDB" id="A0A6C0JBY8"/>
<protein>
    <submittedName>
        <fullName evidence="1">Uncharacterized protein</fullName>
    </submittedName>
</protein>
<reference evidence="1" key="1">
    <citation type="journal article" date="2020" name="Nature">
        <title>Giant virus diversity and host interactions through global metagenomics.</title>
        <authorList>
            <person name="Schulz F."/>
            <person name="Roux S."/>
            <person name="Paez-Espino D."/>
            <person name="Jungbluth S."/>
            <person name="Walsh D.A."/>
            <person name="Denef V.J."/>
            <person name="McMahon K.D."/>
            <person name="Konstantinidis K.T."/>
            <person name="Eloe-Fadrosh E.A."/>
            <person name="Kyrpides N.C."/>
            <person name="Woyke T."/>
        </authorList>
    </citation>
    <scope>NUCLEOTIDE SEQUENCE</scope>
    <source>
        <strain evidence="1">GVMAG-M-3300025880-75</strain>
    </source>
</reference>
<name>A0A6C0JBY8_9ZZZZ</name>
<evidence type="ECO:0000313" key="1">
    <source>
        <dbReference type="EMBL" id="QHU02330.1"/>
    </source>
</evidence>
<sequence length="309" mass="34802">MINRKQVCEASRTCETGKTFNGSSAFFLMPIFNNRFAPKFVNSRTDIINGNIKNLNTERTNSGLCNTDTKQQRLSIRHKPTPYRVPYNHYRKSYTCSENCLENEKIVKDTVVGCDENGDEICKKTNYTKTRLVNKFGFRNTNNGGNYKNYLQTAGKLYEQNAFGILPENKANTGIFKDKQNLYKINTVNGSVDSDCKIAYEIAGSLKGVNTQQQRISTATRKWANPGFNSRTSVNSRNRTQRLKYNAEMGGQRNAMGTNYNNCINGQECSKYVSPGPNTKLFSFTLLSRNGSTCNASRINGMKQSCNSL</sequence>
<proteinExistence type="predicted"/>